<name>W9QMK5_9ROSA</name>
<evidence type="ECO:0000259" key="1">
    <source>
        <dbReference type="Pfam" id="PF03732"/>
    </source>
</evidence>
<accession>W9QMK5</accession>
<proteinExistence type="predicted"/>
<dbReference type="EMBL" id="KE343530">
    <property type="protein sequence ID" value="EXB33512.1"/>
    <property type="molecule type" value="Genomic_DNA"/>
</dbReference>
<dbReference type="Pfam" id="PF03732">
    <property type="entry name" value="Retrotrans_gag"/>
    <property type="match status" value="1"/>
</dbReference>
<keyword evidence="3" id="KW-1185">Reference proteome</keyword>
<dbReference type="AlphaFoldDB" id="W9QMK5"/>
<reference evidence="3" key="1">
    <citation type="submission" date="2013-01" db="EMBL/GenBank/DDBJ databases">
        <title>Draft Genome Sequence of a Mulberry Tree, Morus notabilis C.K. Schneid.</title>
        <authorList>
            <person name="He N."/>
            <person name="Zhao S."/>
        </authorList>
    </citation>
    <scope>NUCLEOTIDE SEQUENCE</scope>
</reference>
<dbReference type="eggNOG" id="ENOG502SBXY">
    <property type="taxonomic scope" value="Eukaryota"/>
</dbReference>
<gene>
    <name evidence="2" type="ORF">L484_011102</name>
</gene>
<sequence length="65" mass="7927">MGVPDEYWVEFAAFKFEGPASAWWNHIRRMHDVEGMTWEQFEVLFNEQFFPQSYRDKKAMEFMGL</sequence>
<feature type="domain" description="Retrotransposon gag" evidence="1">
    <location>
        <begin position="11"/>
        <end position="64"/>
    </location>
</feature>
<organism evidence="2 3">
    <name type="scientific">Morus notabilis</name>
    <dbReference type="NCBI Taxonomy" id="981085"/>
    <lineage>
        <taxon>Eukaryota</taxon>
        <taxon>Viridiplantae</taxon>
        <taxon>Streptophyta</taxon>
        <taxon>Embryophyta</taxon>
        <taxon>Tracheophyta</taxon>
        <taxon>Spermatophyta</taxon>
        <taxon>Magnoliopsida</taxon>
        <taxon>eudicotyledons</taxon>
        <taxon>Gunneridae</taxon>
        <taxon>Pentapetalae</taxon>
        <taxon>rosids</taxon>
        <taxon>fabids</taxon>
        <taxon>Rosales</taxon>
        <taxon>Moraceae</taxon>
        <taxon>Moreae</taxon>
        <taxon>Morus</taxon>
    </lineage>
</organism>
<dbReference type="Proteomes" id="UP000030645">
    <property type="component" value="Unassembled WGS sequence"/>
</dbReference>
<dbReference type="InterPro" id="IPR005162">
    <property type="entry name" value="Retrotrans_gag_dom"/>
</dbReference>
<evidence type="ECO:0000313" key="2">
    <source>
        <dbReference type="EMBL" id="EXB33512.1"/>
    </source>
</evidence>
<evidence type="ECO:0000313" key="3">
    <source>
        <dbReference type="Proteomes" id="UP000030645"/>
    </source>
</evidence>
<protein>
    <recommendedName>
        <fullName evidence="1">Retrotransposon gag domain-containing protein</fullName>
    </recommendedName>
</protein>